<feature type="transmembrane region" description="Helical" evidence="6">
    <location>
        <begin position="48"/>
        <end position="68"/>
    </location>
</feature>
<keyword evidence="2" id="KW-0813">Transport</keyword>
<evidence type="ECO:0000256" key="4">
    <source>
        <dbReference type="ARBA" id="ARBA00022989"/>
    </source>
</evidence>
<reference evidence="7" key="1">
    <citation type="submission" date="2020-02" db="EMBL/GenBank/DDBJ databases">
        <authorList>
            <person name="Meier V. D."/>
        </authorList>
    </citation>
    <scope>NUCLEOTIDE SEQUENCE</scope>
    <source>
        <strain evidence="7">AVDCRST_MAG68</strain>
    </source>
</reference>
<dbReference type="EMBL" id="CADCTW010000218">
    <property type="protein sequence ID" value="CAA9365822.1"/>
    <property type="molecule type" value="Genomic_DNA"/>
</dbReference>
<sequence length="352" mass="37391">MTSVDANVLYILVIIGVAFAFDFINGFHDSANSIATVVGTRVLSPVKAVFWAAFFNFAALFVVGTAVAKTLGKGMIDVNIVTPSVVMGGLLGAIIWNLITWYYGIPSSSSHALLGGYAGAAVAKAGFGAIIPGGWVKTILFIFLSPLIGMALGWLLMLIVLWVFHKSNSSAGFADRFFRVAQLASSAVFSLSHGGNDAQKTMGIIVGLLVSSNAAFAGQQGWMRHLYLPNADHVPLWVELLAYTMISLGTLFGGWRIVHTMGTRITRLRPVGGFAAETGGAMSIFIATYFGIPVSTTHTITGAIVGVGATRRLSAVRWNIAGRIVWAWFLTIPAAFGISALCYLLLRVTIAP</sequence>
<organism evidence="7">
    <name type="scientific">uncultured Gemmatimonadota bacterium</name>
    <dbReference type="NCBI Taxonomy" id="203437"/>
    <lineage>
        <taxon>Bacteria</taxon>
        <taxon>Pseudomonadati</taxon>
        <taxon>Gemmatimonadota</taxon>
        <taxon>environmental samples</taxon>
    </lineage>
</organism>
<keyword evidence="4 6" id="KW-1133">Transmembrane helix</keyword>
<dbReference type="GO" id="GO:0005315">
    <property type="term" value="F:phosphate transmembrane transporter activity"/>
    <property type="evidence" value="ECO:0007669"/>
    <property type="project" value="InterPro"/>
</dbReference>
<evidence type="ECO:0000256" key="3">
    <source>
        <dbReference type="ARBA" id="ARBA00022692"/>
    </source>
</evidence>
<dbReference type="PANTHER" id="PTHR11101:SF80">
    <property type="entry name" value="PHOSPHATE TRANSPORTER"/>
    <property type="match status" value="1"/>
</dbReference>
<evidence type="ECO:0000313" key="7">
    <source>
        <dbReference type="EMBL" id="CAA9365822.1"/>
    </source>
</evidence>
<comment type="subcellular location">
    <subcellularLocation>
        <location evidence="1">Membrane</location>
        <topology evidence="1">Multi-pass membrane protein</topology>
    </subcellularLocation>
</comment>
<feature type="transmembrane region" description="Helical" evidence="6">
    <location>
        <begin position="80"/>
        <end position="99"/>
    </location>
</feature>
<feature type="transmembrane region" description="Helical" evidence="6">
    <location>
        <begin position="7"/>
        <end position="28"/>
    </location>
</feature>
<accession>A0A6J4MSE6</accession>
<dbReference type="InterPro" id="IPR001204">
    <property type="entry name" value="Phos_transporter"/>
</dbReference>
<evidence type="ECO:0000256" key="1">
    <source>
        <dbReference type="ARBA" id="ARBA00004141"/>
    </source>
</evidence>
<name>A0A6J4MSE6_9BACT</name>
<feature type="transmembrane region" description="Helical" evidence="6">
    <location>
        <begin position="111"/>
        <end position="131"/>
    </location>
</feature>
<protein>
    <submittedName>
        <fullName evidence="7">Probable low-affinity inorganic phosphate transporter</fullName>
    </submittedName>
</protein>
<feature type="transmembrane region" description="Helical" evidence="6">
    <location>
        <begin position="240"/>
        <end position="258"/>
    </location>
</feature>
<keyword evidence="3 6" id="KW-0812">Transmembrane</keyword>
<evidence type="ECO:0000256" key="5">
    <source>
        <dbReference type="ARBA" id="ARBA00023136"/>
    </source>
</evidence>
<dbReference type="Pfam" id="PF01384">
    <property type="entry name" value="PHO4"/>
    <property type="match status" value="1"/>
</dbReference>
<gene>
    <name evidence="7" type="ORF">AVDCRST_MAG68-4830</name>
</gene>
<evidence type="ECO:0000256" key="2">
    <source>
        <dbReference type="ARBA" id="ARBA00022448"/>
    </source>
</evidence>
<dbReference type="AlphaFoldDB" id="A0A6J4MSE6"/>
<dbReference type="GO" id="GO:0035435">
    <property type="term" value="P:phosphate ion transmembrane transport"/>
    <property type="evidence" value="ECO:0007669"/>
    <property type="project" value="TreeGrafter"/>
</dbReference>
<feature type="transmembrane region" description="Helical" evidence="6">
    <location>
        <begin position="138"/>
        <end position="164"/>
    </location>
</feature>
<keyword evidence="5 6" id="KW-0472">Membrane</keyword>
<proteinExistence type="predicted"/>
<dbReference type="GO" id="GO:0016020">
    <property type="term" value="C:membrane"/>
    <property type="evidence" value="ECO:0007669"/>
    <property type="project" value="UniProtKB-SubCell"/>
</dbReference>
<dbReference type="PANTHER" id="PTHR11101">
    <property type="entry name" value="PHOSPHATE TRANSPORTER"/>
    <property type="match status" value="1"/>
</dbReference>
<evidence type="ECO:0000256" key="6">
    <source>
        <dbReference type="SAM" id="Phobius"/>
    </source>
</evidence>
<feature type="transmembrane region" description="Helical" evidence="6">
    <location>
        <begin position="270"/>
        <end position="292"/>
    </location>
</feature>
<feature type="transmembrane region" description="Helical" evidence="6">
    <location>
        <begin position="325"/>
        <end position="346"/>
    </location>
</feature>